<evidence type="ECO:0000313" key="10">
    <source>
        <dbReference type="Proteomes" id="UP000016931"/>
    </source>
</evidence>
<feature type="region of interest" description="Disordered" evidence="8">
    <location>
        <begin position="463"/>
        <end position="593"/>
    </location>
</feature>
<feature type="compositionally biased region" description="Polar residues" evidence="8">
    <location>
        <begin position="475"/>
        <end position="484"/>
    </location>
</feature>
<feature type="compositionally biased region" description="Polar residues" evidence="8">
    <location>
        <begin position="51"/>
        <end position="72"/>
    </location>
</feature>
<keyword evidence="3" id="KW-0749">Sporulation</keyword>
<evidence type="ECO:0000256" key="1">
    <source>
        <dbReference type="ARBA" id="ARBA00008881"/>
    </source>
</evidence>
<evidence type="ECO:0000256" key="2">
    <source>
        <dbReference type="ARBA" id="ARBA00015342"/>
    </source>
</evidence>
<keyword evidence="5" id="KW-0010">Activator</keyword>
<evidence type="ECO:0000256" key="3">
    <source>
        <dbReference type="ARBA" id="ARBA00022969"/>
    </source>
</evidence>
<dbReference type="RefSeq" id="XP_016762074.1">
    <property type="nucleotide sequence ID" value="XM_016900629.1"/>
</dbReference>
<dbReference type="HOGENOM" id="CLU_030750_0_0_1"/>
<accession>M3CJI2</accession>
<keyword evidence="4" id="KW-0805">Transcription regulation</keyword>
<evidence type="ECO:0000256" key="5">
    <source>
        <dbReference type="ARBA" id="ARBA00023159"/>
    </source>
</evidence>
<dbReference type="eggNOG" id="ENOG502S8IT">
    <property type="taxonomic scope" value="Eukaryota"/>
</dbReference>
<evidence type="ECO:0000256" key="4">
    <source>
        <dbReference type="ARBA" id="ARBA00023015"/>
    </source>
</evidence>
<dbReference type="GO" id="GO:0048315">
    <property type="term" value="P:conidium formation"/>
    <property type="evidence" value="ECO:0007669"/>
    <property type="project" value="UniProtKB-KW"/>
</dbReference>
<dbReference type="PANTHER" id="PTHR22934">
    <property type="entry name" value="PROTEIN ESC1/WETA-RELATED"/>
    <property type="match status" value="1"/>
</dbReference>
<keyword evidence="10" id="KW-1185">Reference proteome</keyword>
<feature type="region of interest" description="Disordered" evidence="8">
    <location>
        <begin position="118"/>
        <end position="218"/>
    </location>
</feature>
<name>M3CJI2_SPHMS</name>
<dbReference type="Proteomes" id="UP000016931">
    <property type="component" value="Unassembled WGS sequence"/>
</dbReference>
<dbReference type="GO" id="GO:0030435">
    <property type="term" value="P:sporulation resulting in formation of a cellular spore"/>
    <property type="evidence" value="ECO:0007669"/>
    <property type="project" value="UniProtKB-KW"/>
</dbReference>
<feature type="region of interest" description="Disordered" evidence="8">
    <location>
        <begin position="1"/>
        <end position="20"/>
    </location>
</feature>
<sequence>MAISSHKSMIHMRPPNKEPEWSSICNNVFEEYLDDNDAFFGIEKRERSSSDDSAQLFNFSGSSEQSAQTDGTSPIPAWDPEESSAPRAQQPKAKVPTGFWHNKLRALEQNAADCERQQKLRAAKSHPDFLSLGGFPSPPAIPSSPSGQSYSAQRQASRGRGNAANGNKTPTHQRSVSNLRGVSRGRPVGVTKPPATAAVNPNATVRPRNGSPSKMMNPSRYRAKDLWAERMLQSPKKFELRSEQAINTFPASPPHSARSVQNVFAGFGSPAYSAIAGSDDQISPLASTFQNSARLHTPHHSPLLSPGSHAAPSYFETAPPLPATLYTTQTIPLNDTAPLYPGRGSSLAANKIHEFDFGFDSSPEMDDTWITTSATFAEPPPAAYSTTAPVFDNQDPFSNLESGIERSMNINAQSHDHNLGLGISCDSNGNYTTIPGNAIHYSSVPPSIGPYYVPSLPNGLPSTPSHRLNGLPSASFRQMNNHAPPQTPHRQRGSLDRSPSPTYPATESRSRQASGSRRRSQHRRTKSASTTPRQHGGDRGGGGGSGAGGGAGGGGFVNFTPGDAGKILNGVAPSGSSKTKARREKEAADKRRKLSQAAMQAVIDAGGDVESLQRLVIER</sequence>
<dbReference type="InterPro" id="IPR040112">
    <property type="entry name" value="WetA"/>
</dbReference>
<feature type="compositionally biased region" description="Low complexity" evidence="8">
    <location>
        <begin position="190"/>
        <end position="205"/>
    </location>
</feature>
<feature type="region of interest" description="Disordered" evidence="8">
    <location>
        <begin position="45"/>
        <end position="101"/>
    </location>
</feature>
<feature type="compositionally biased region" description="Polar residues" evidence="8">
    <location>
        <begin position="497"/>
        <end position="507"/>
    </location>
</feature>
<dbReference type="OrthoDB" id="2575228at2759"/>
<keyword evidence="6" id="KW-0804">Transcription</keyword>
<protein>
    <recommendedName>
        <fullName evidence="2">Developmental regulatory protein wetA</fullName>
    </recommendedName>
</protein>
<dbReference type="OMA" id="MMNPSRY"/>
<dbReference type="AlphaFoldDB" id="M3CJI2"/>
<evidence type="ECO:0000313" key="9">
    <source>
        <dbReference type="EMBL" id="EMF13953.1"/>
    </source>
</evidence>
<evidence type="ECO:0000256" key="8">
    <source>
        <dbReference type="SAM" id="MobiDB-lite"/>
    </source>
</evidence>
<feature type="compositionally biased region" description="Polar residues" evidence="8">
    <location>
        <begin position="164"/>
        <end position="180"/>
    </location>
</feature>
<dbReference type="GeneID" id="27897766"/>
<evidence type="ECO:0000256" key="6">
    <source>
        <dbReference type="ARBA" id="ARBA00023163"/>
    </source>
</evidence>
<reference evidence="9 10" key="1">
    <citation type="journal article" date="2012" name="PLoS Pathog.">
        <title>Diverse lifestyles and strategies of plant pathogenesis encoded in the genomes of eighteen Dothideomycetes fungi.</title>
        <authorList>
            <person name="Ohm R.A."/>
            <person name="Feau N."/>
            <person name="Henrissat B."/>
            <person name="Schoch C.L."/>
            <person name="Horwitz B.A."/>
            <person name="Barry K.W."/>
            <person name="Condon B.J."/>
            <person name="Copeland A.C."/>
            <person name="Dhillon B."/>
            <person name="Glaser F."/>
            <person name="Hesse C.N."/>
            <person name="Kosti I."/>
            <person name="LaButti K."/>
            <person name="Lindquist E.A."/>
            <person name="Lucas S."/>
            <person name="Salamov A.A."/>
            <person name="Bradshaw R.E."/>
            <person name="Ciuffetti L."/>
            <person name="Hamelin R.C."/>
            <person name="Kema G.H.J."/>
            <person name="Lawrence C."/>
            <person name="Scott J.A."/>
            <person name="Spatafora J.W."/>
            <person name="Turgeon B.G."/>
            <person name="de Wit P.J.G.M."/>
            <person name="Zhong S."/>
            <person name="Goodwin S.B."/>
            <person name="Grigoriev I.V."/>
        </authorList>
    </citation>
    <scope>NUCLEOTIDE SEQUENCE [LARGE SCALE GENOMIC DNA]</scope>
    <source>
        <strain evidence="9 10">SO2202</strain>
    </source>
</reference>
<gene>
    <name evidence="9" type="ORF">SEPMUDRAFT_106347</name>
</gene>
<evidence type="ECO:0000256" key="7">
    <source>
        <dbReference type="ARBA" id="ARBA00023321"/>
    </source>
</evidence>
<proteinExistence type="inferred from homology"/>
<comment type="similarity">
    <text evidence="1">Belongs to the wetA family.</text>
</comment>
<dbReference type="PANTHER" id="PTHR22934:SF25">
    <property type="entry name" value="DEVELOPMENTAL REGULATORY PROTEIN WETA"/>
    <property type="match status" value="1"/>
</dbReference>
<feature type="compositionally biased region" description="Basic residues" evidence="8">
    <location>
        <begin position="516"/>
        <end position="526"/>
    </location>
</feature>
<keyword evidence="7" id="KW-0183">Conidiation</keyword>
<organism evidence="9 10">
    <name type="scientific">Sphaerulina musiva (strain SO2202)</name>
    <name type="common">Poplar stem canker fungus</name>
    <name type="synonym">Septoria musiva</name>
    <dbReference type="NCBI Taxonomy" id="692275"/>
    <lineage>
        <taxon>Eukaryota</taxon>
        <taxon>Fungi</taxon>
        <taxon>Dikarya</taxon>
        <taxon>Ascomycota</taxon>
        <taxon>Pezizomycotina</taxon>
        <taxon>Dothideomycetes</taxon>
        <taxon>Dothideomycetidae</taxon>
        <taxon>Mycosphaerellales</taxon>
        <taxon>Mycosphaerellaceae</taxon>
        <taxon>Sphaerulina</taxon>
    </lineage>
</organism>
<dbReference type="EMBL" id="KB456262">
    <property type="protein sequence ID" value="EMF13953.1"/>
    <property type="molecule type" value="Genomic_DNA"/>
</dbReference>
<dbReference type="STRING" id="692275.M3CJI2"/>
<feature type="compositionally biased region" description="Gly residues" evidence="8">
    <location>
        <begin position="539"/>
        <end position="556"/>
    </location>
</feature>